<sequence>MRFFDRELGNVTEAATFLPISSSMMACDNAVRSVPRMSLTVRARRHVIAALSQGMADSEPHAEAEPALAQNQALDDLLLLHSTSWRVDGPAVMVTYIAVISSFGLVRDRWPDARPVRIGLATAVGKPPVASPVEPPEPRYIDVLMHALRHIRFLLETDDTNSAVLDQRWRRHLASLEPALAGMYRRDRDAA</sequence>
<dbReference type="PROSITE" id="PS51257">
    <property type="entry name" value="PROKAR_LIPOPROTEIN"/>
    <property type="match status" value="1"/>
</dbReference>
<keyword evidence="2" id="KW-1185">Reference proteome</keyword>
<evidence type="ECO:0000313" key="2">
    <source>
        <dbReference type="Proteomes" id="UP001501570"/>
    </source>
</evidence>
<comment type="caution">
    <text evidence="1">The sequence shown here is derived from an EMBL/GenBank/DDBJ whole genome shotgun (WGS) entry which is preliminary data.</text>
</comment>
<dbReference type="EMBL" id="BAABJQ010000010">
    <property type="protein sequence ID" value="GAA5188211.1"/>
    <property type="molecule type" value="Genomic_DNA"/>
</dbReference>
<protein>
    <submittedName>
        <fullName evidence="1">Uncharacterized protein</fullName>
    </submittedName>
</protein>
<organism evidence="1 2">
    <name type="scientific">Rugosimonospora acidiphila</name>
    <dbReference type="NCBI Taxonomy" id="556531"/>
    <lineage>
        <taxon>Bacteria</taxon>
        <taxon>Bacillati</taxon>
        <taxon>Actinomycetota</taxon>
        <taxon>Actinomycetes</taxon>
        <taxon>Micromonosporales</taxon>
        <taxon>Micromonosporaceae</taxon>
        <taxon>Rugosimonospora</taxon>
    </lineage>
</organism>
<evidence type="ECO:0000313" key="1">
    <source>
        <dbReference type="EMBL" id="GAA5188211.1"/>
    </source>
</evidence>
<name>A0ABP9RXS6_9ACTN</name>
<dbReference type="Proteomes" id="UP001501570">
    <property type="component" value="Unassembled WGS sequence"/>
</dbReference>
<proteinExistence type="predicted"/>
<gene>
    <name evidence="1" type="ORF">GCM10023322_38340</name>
</gene>
<accession>A0ABP9RXS6</accession>
<reference evidence="2" key="1">
    <citation type="journal article" date="2019" name="Int. J. Syst. Evol. Microbiol.">
        <title>The Global Catalogue of Microorganisms (GCM) 10K type strain sequencing project: providing services to taxonomists for standard genome sequencing and annotation.</title>
        <authorList>
            <consortium name="The Broad Institute Genomics Platform"/>
            <consortium name="The Broad Institute Genome Sequencing Center for Infectious Disease"/>
            <person name="Wu L."/>
            <person name="Ma J."/>
        </authorList>
    </citation>
    <scope>NUCLEOTIDE SEQUENCE [LARGE SCALE GENOMIC DNA]</scope>
    <source>
        <strain evidence="2">JCM 18304</strain>
    </source>
</reference>